<proteinExistence type="predicted"/>
<dbReference type="InterPro" id="IPR006083">
    <property type="entry name" value="PRK/URK"/>
</dbReference>
<dbReference type="EMBL" id="JAFCIX010000438">
    <property type="protein sequence ID" value="KAH6589966.1"/>
    <property type="molecule type" value="Genomic_DNA"/>
</dbReference>
<sequence>MDVLATAITEAFTKAGTDATGSFRSQTNEELLDSSSLRSDTVERSQTTLPGRILVALCGIPGAGKTTAAHRLAQIAVSANIKAEQVIVVPMDGFHLTRAQLDLLPDPIEAHRRRGAPFTFDAAGLLDLVRSVCAQTVESVWAPSFDHSVGDPIPASIEIKPSHRIIIFEGLYLQLNIPVWSDIYAMFDLTCFIDIPLDVAVKRVAARHVACGLVSTLEEGMQRATMNDLANAEFILSHSLRPQCTVSYLDLLDTPATMML</sequence>
<dbReference type="PANTHER" id="PTHR10285">
    <property type="entry name" value="URIDINE KINASE"/>
    <property type="match status" value="1"/>
</dbReference>
<protein>
    <recommendedName>
        <fullName evidence="1">Phosphoribulokinase/uridine kinase domain-containing protein</fullName>
    </recommendedName>
</protein>
<dbReference type="InterPro" id="IPR027417">
    <property type="entry name" value="P-loop_NTPase"/>
</dbReference>
<name>A0ABQ8F0J0_9FUNG</name>
<accession>A0ABQ8F0J0</accession>
<dbReference type="Pfam" id="PF00485">
    <property type="entry name" value="PRK"/>
    <property type="match status" value="1"/>
</dbReference>
<evidence type="ECO:0000313" key="2">
    <source>
        <dbReference type="EMBL" id="KAH6589966.1"/>
    </source>
</evidence>
<evidence type="ECO:0000259" key="1">
    <source>
        <dbReference type="Pfam" id="PF00485"/>
    </source>
</evidence>
<dbReference type="SUPFAM" id="SSF52540">
    <property type="entry name" value="P-loop containing nucleoside triphosphate hydrolases"/>
    <property type="match status" value="1"/>
</dbReference>
<keyword evidence="3" id="KW-1185">Reference proteome</keyword>
<dbReference type="Proteomes" id="UP001648503">
    <property type="component" value="Unassembled WGS sequence"/>
</dbReference>
<evidence type="ECO:0000313" key="3">
    <source>
        <dbReference type="Proteomes" id="UP001648503"/>
    </source>
</evidence>
<gene>
    <name evidence="2" type="ORF">BASA50_009668</name>
</gene>
<dbReference type="Gene3D" id="3.40.50.300">
    <property type="entry name" value="P-loop containing nucleotide triphosphate hydrolases"/>
    <property type="match status" value="1"/>
</dbReference>
<comment type="caution">
    <text evidence="2">The sequence shown here is derived from an EMBL/GenBank/DDBJ whole genome shotgun (WGS) entry which is preliminary data.</text>
</comment>
<organism evidence="2 3">
    <name type="scientific">Batrachochytrium salamandrivorans</name>
    <dbReference type="NCBI Taxonomy" id="1357716"/>
    <lineage>
        <taxon>Eukaryota</taxon>
        <taxon>Fungi</taxon>
        <taxon>Fungi incertae sedis</taxon>
        <taxon>Chytridiomycota</taxon>
        <taxon>Chytridiomycota incertae sedis</taxon>
        <taxon>Chytridiomycetes</taxon>
        <taxon>Rhizophydiales</taxon>
        <taxon>Rhizophydiales incertae sedis</taxon>
        <taxon>Batrachochytrium</taxon>
    </lineage>
</organism>
<feature type="domain" description="Phosphoribulokinase/uridine kinase" evidence="1">
    <location>
        <begin position="55"/>
        <end position="207"/>
    </location>
</feature>
<reference evidence="2 3" key="1">
    <citation type="submission" date="2021-02" db="EMBL/GenBank/DDBJ databases">
        <title>Variation within the Batrachochytrium salamandrivorans European outbreak.</title>
        <authorList>
            <person name="Kelly M."/>
            <person name="Pasmans F."/>
            <person name="Shea T.P."/>
            <person name="Munoz J.F."/>
            <person name="Carranza S."/>
            <person name="Cuomo C.A."/>
            <person name="Martel A."/>
        </authorList>
    </citation>
    <scope>NUCLEOTIDE SEQUENCE [LARGE SCALE GENOMIC DNA]</scope>
    <source>
        <strain evidence="2 3">AMFP18/2</strain>
    </source>
</reference>